<dbReference type="InterPro" id="IPR004843">
    <property type="entry name" value="Calcineurin-like_PHP"/>
</dbReference>
<name>A0AAV0M0J7_9ROSI</name>
<dbReference type="GO" id="GO:0016788">
    <property type="term" value="F:hydrolase activity, acting on ester bonds"/>
    <property type="evidence" value="ECO:0007669"/>
    <property type="project" value="TreeGrafter"/>
</dbReference>
<proteinExistence type="predicted"/>
<evidence type="ECO:0000259" key="1">
    <source>
        <dbReference type="Pfam" id="PF00149"/>
    </source>
</evidence>
<dbReference type="GO" id="GO:0005737">
    <property type="term" value="C:cytoplasm"/>
    <property type="evidence" value="ECO:0007669"/>
    <property type="project" value="TreeGrafter"/>
</dbReference>
<dbReference type="CDD" id="cd07383">
    <property type="entry name" value="MPP_Dcr2"/>
    <property type="match status" value="1"/>
</dbReference>
<dbReference type="Gene3D" id="3.60.21.10">
    <property type="match status" value="1"/>
</dbReference>
<gene>
    <name evidence="2" type="ORF">LITE_LOCUS26279</name>
</gene>
<protein>
    <recommendedName>
        <fullName evidence="1">Calcineurin-like phosphoesterase domain-containing protein</fullName>
    </recommendedName>
</protein>
<dbReference type="Pfam" id="PF00149">
    <property type="entry name" value="Metallophos"/>
    <property type="match status" value="1"/>
</dbReference>
<dbReference type="SUPFAM" id="SSF56300">
    <property type="entry name" value="Metallo-dependent phosphatases"/>
    <property type="match status" value="1"/>
</dbReference>
<reference evidence="2" key="1">
    <citation type="submission" date="2022-08" db="EMBL/GenBank/DDBJ databases">
        <authorList>
            <person name="Gutierrez-Valencia J."/>
        </authorList>
    </citation>
    <scope>NUCLEOTIDE SEQUENCE</scope>
</reference>
<sequence length="452" mass="50338">MEVTLIAQLPGIGTRNRIYLPGCKLQNNLQSIRLFNQIPIDLHLPKFPTKQLSPSPMELRRPPPVHLSIALACLLFVSCSADPQPPDDVIELIPTPATRLHGGSVLRMRRGAPFKIAIFADLHFGEDAWTDWGPAQDANSARVMSDILDAEKPDFVVYLGDLVTANNVPIANASSYWGQATSPARERGVPWASVFGNHDDASFEWPIEWFSGPGIPEVRCPDETNSSCSGEVRYSCSFKGTQRLVLMKNEVEQNAPLSRSKFGPKELWPSVSNYVLQLSSPDDPKSPVLFMYFLDSGGGSYPEVISSAQAKWFERKSREINPESKVPEIIFWHIPSKAYKKVAPWFGVRKPCVGSINKEGVAAQEAEFGIMDMLAKRPSVKAIFVGHNHGLDWCCPYEKLWLCYARHTGYGGYGNWARGARMVEVTGEQDFSLKSWIRMEDGKVHSEVVLSS</sequence>
<dbReference type="EMBL" id="CAMGYJ010000006">
    <property type="protein sequence ID" value="CAI0439803.1"/>
    <property type="molecule type" value="Genomic_DNA"/>
</dbReference>
<accession>A0AAV0M0J7</accession>
<dbReference type="PANTHER" id="PTHR32440">
    <property type="entry name" value="PHOSPHATASE DCR2-RELATED-RELATED"/>
    <property type="match status" value="1"/>
</dbReference>
<dbReference type="PANTHER" id="PTHR32440:SF11">
    <property type="entry name" value="METALLOPHOSPHOESTERASE DOMAIN-CONTAINING PROTEIN"/>
    <property type="match status" value="1"/>
</dbReference>
<dbReference type="Proteomes" id="UP001154282">
    <property type="component" value="Unassembled WGS sequence"/>
</dbReference>
<feature type="domain" description="Calcineurin-like phosphoesterase" evidence="1">
    <location>
        <begin position="114"/>
        <end position="389"/>
    </location>
</feature>
<dbReference type="AlphaFoldDB" id="A0AAV0M0J7"/>
<evidence type="ECO:0000313" key="3">
    <source>
        <dbReference type="Proteomes" id="UP001154282"/>
    </source>
</evidence>
<organism evidence="2 3">
    <name type="scientific">Linum tenue</name>
    <dbReference type="NCBI Taxonomy" id="586396"/>
    <lineage>
        <taxon>Eukaryota</taxon>
        <taxon>Viridiplantae</taxon>
        <taxon>Streptophyta</taxon>
        <taxon>Embryophyta</taxon>
        <taxon>Tracheophyta</taxon>
        <taxon>Spermatophyta</taxon>
        <taxon>Magnoliopsida</taxon>
        <taxon>eudicotyledons</taxon>
        <taxon>Gunneridae</taxon>
        <taxon>Pentapetalae</taxon>
        <taxon>rosids</taxon>
        <taxon>fabids</taxon>
        <taxon>Malpighiales</taxon>
        <taxon>Linaceae</taxon>
        <taxon>Linum</taxon>
    </lineage>
</organism>
<dbReference type="InterPro" id="IPR029052">
    <property type="entry name" value="Metallo-depent_PP-like"/>
</dbReference>
<comment type="caution">
    <text evidence="2">The sequence shown here is derived from an EMBL/GenBank/DDBJ whole genome shotgun (WGS) entry which is preliminary data.</text>
</comment>
<evidence type="ECO:0000313" key="2">
    <source>
        <dbReference type="EMBL" id="CAI0439803.1"/>
    </source>
</evidence>
<keyword evidence="3" id="KW-1185">Reference proteome</keyword>